<keyword evidence="2" id="KW-1185">Reference proteome</keyword>
<organism evidence="1 2">
    <name type="scientific">Favolaschia claudopus</name>
    <dbReference type="NCBI Taxonomy" id="2862362"/>
    <lineage>
        <taxon>Eukaryota</taxon>
        <taxon>Fungi</taxon>
        <taxon>Dikarya</taxon>
        <taxon>Basidiomycota</taxon>
        <taxon>Agaricomycotina</taxon>
        <taxon>Agaricomycetes</taxon>
        <taxon>Agaricomycetidae</taxon>
        <taxon>Agaricales</taxon>
        <taxon>Marasmiineae</taxon>
        <taxon>Mycenaceae</taxon>
        <taxon>Favolaschia</taxon>
    </lineage>
</organism>
<sequence length="129" mass="14738">MLARDNALLYQARVGLARLAWEISELGLLGTTAVELSFYMYRAFDFLLDVMSTSTVNQHYVHQKSSEALFRSIHFPDLVPRLSPALTLLEDFSTLKPHRRQTQISLQYRATTSSLSYSSSTPPPIFLRR</sequence>
<evidence type="ECO:0000313" key="2">
    <source>
        <dbReference type="Proteomes" id="UP001362999"/>
    </source>
</evidence>
<name>A0AAW0C493_9AGAR</name>
<proteinExistence type="predicted"/>
<protein>
    <submittedName>
        <fullName evidence="1">Uncharacterized protein</fullName>
    </submittedName>
</protein>
<reference evidence="1 2" key="1">
    <citation type="journal article" date="2024" name="J Genomics">
        <title>Draft genome sequencing and assembly of Favolaschia claudopus CIRM-BRFM 2984 isolated from oak limbs.</title>
        <authorList>
            <person name="Navarro D."/>
            <person name="Drula E."/>
            <person name="Chaduli D."/>
            <person name="Cazenave R."/>
            <person name="Ahrendt S."/>
            <person name="Wang J."/>
            <person name="Lipzen A."/>
            <person name="Daum C."/>
            <person name="Barry K."/>
            <person name="Grigoriev I.V."/>
            <person name="Favel A."/>
            <person name="Rosso M.N."/>
            <person name="Martin F."/>
        </authorList>
    </citation>
    <scope>NUCLEOTIDE SEQUENCE [LARGE SCALE GENOMIC DNA]</scope>
    <source>
        <strain evidence="1 2">CIRM-BRFM 2984</strain>
    </source>
</reference>
<dbReference type="EMBL" id="JAWWNJ010000022">
    <property type="protein sequence ID" value="KAK7033803.1"/>
    <property type="molecule type" value="Genomic_DNA"/>
</dbReference>
<evidence type="ECO:0000313" key="1">
    <source>
        <dbReference type="EMBL" id="KAK7033803.1"/>
    </source>
</evidence>
<accession>A0AAW0C493</accession>
<gene>
    <name evidence="1" type="ORF">R3P38DRAFT_3185702</name>
</gene>
<comment type="caution">
    <text evidence="1">The sequence shown here is derived from an EMBL/GenBank/DDBJ whole genome shotgun (WGS) entry which is preliminary data.</text>
</comment>
<dbReference type="AlphaFoldDB" id="A0AAW0C493"/>
<dbReference type="Proteomes" id="UP001362999">
    <property type="component" value="Unassembled WGS sequence"/>
</dbReference>